<comment type="similarity">
    <text evidence="2">Belongs to the multi antimicrobial extrusion (MATE) (TC 2.A.66.1) family. MepA subfamily.</text>
</comment>
<feature type="transmembrane region" description="Helical" evidence="10">
    <location>
        <begin position="257"/>
        <end position="275"/>
    </location>
</feature>
<evidence type="ECO:0000256" key="4">
    <source>
        <dbReference type="ARBA" id="ARBA00022448"/>
    </source>
</evidence>
<dbReference type="PANTHER" id="PTHR43823:SF3">
    <property type="entry name" value="MULTIDRUG EXPORT PROTEIN MEPA"/>
    <property type="match status" value="1"/>
</dbReference>
<evidence type="ECO:0000256" key="9">
    <source>
        <dbReference type="ARBA" id="ARBA00023251"/>
    </source>
</evidence>
<reference evidence="11 12" key="1">
    <citation type="submission" date="2013-04" db="EMBL/GenBank/DDBJ databases">
        <title>The Genome Sequence of Parabacteroides goldsteinii DSM 19448.</title>
        <authorList>
            <consortium name="The Broad Institute Genomics Platform"/>
            <person name="Earl A."/>
            <person name="Ward D."/>
            <person name="Feldgarden M."/>
            <person name="Gevers D."/>
            <person name="Martens E."/>
            <person name="Sakamoto M."/>
            <person name="Benno Y."/>
            <person name="Song Y."/>
            <person name="Liu C."/>
            <person name="Lee J."/>
            <person name="Bolanos M."/>
            <person name="Vaisanen M.L."/>
            <person name="Finegold S.M."/>
            <person name="Walker B."/>
            <person name="Young S."/>
            <person name="Zeng Q."/>
            <person name="Gargeya S."/>
            <person name="Fitzgerald M."/>
            <person name="Haas B."/>
            <person name="Abouelleil A."/>
            <person name="Allen A.W."/>
            <person name="Alvarado L."/>
            <person name="Arachchi H.M."/>
            <person name="Berlin A.M."/>
            <person name="Chapman S.B."/>
            <person name="Gainer-Dewar J."/>
            <person name="Goldberg J."/>
            <person name="Griggs A."/>
            <person name="Gujja S."/>
            <person name="Hansen M."/>
            <person name="Howarth C."/>
            <person name="Imamovic A."/>
            <person name="Ireland A."/>
            <person name="Larimer J."/>
            <person name="McCowan C."/>
            <person name="Murphy C."/>
            <person name="Pearson M."/>
            <person name="Poon T.W."/>
            <person name="Priest M."/>
            <person name="Roberts A."/>
            <person name="Saif S."/>
            <person name="Shea T."/>
            <person name="Sisk P."/>
            <person name="Sykes S."/>
            <person name="Wortman J."/>
            <person name="Nusbaum C."/>
            <person name="Birren B."/>
        </authorList>
    </citation>
    <scope>NUCLEOTIDE SEQUENCE [LARGE SCALE GENOMIC DNA]</scope>
    <source>
        <strain evidence="11 12">DSM 19448</strain>
    </source>
</reference>
<feature type="transmembrane region" description="Helical" evidence="10">
    <location>
        <begin position="145"/>
        <end position="166"/>
    </location>
</feature>
<keyword evidence="9" id="KW-0046">Antibiotic resistance</keyword>
<protein>
    <recommendedName>
        <fullName evidence="3">Multidrug export protein MepA</fullName>
    </recommendedName>
</protein>
<keyword evidence="8 10" id="KW-0472">Membrane</keyword>
<comment type="subcellular location">
    <subcellularLocation>
        <location evidence="1">Cell membrane</location>
        <topology evidence="1">Multi-pass membrane protein</topology>
    </subcellularLocation>
</comment>
<dbReference type="EMBL" id="AQHV01000014">
    <property type="protein sequence ID" value="KKB53668.1"/>
    <property type="molecule type" value="Genomic_DNA"/>
</dbReference>
<comment type="caution">
    <text evidence="11">The sequence shown here is derived from an EMBL/GenBank/DDBJ whole genome shotgun (WGS) entry which is preliminary data.</text>
</comment>
<dbReference type="HOGENOM" id="CLU_012893_0_2_10"/>
<evidence type="ECO:0000256" key="1">
    <source>
        <dbReference type="ARBA" id="ARBA00004651"/>
    </source>
</evidence>
<feature type="transmembrane region" description="Helical" evidence="10">
    <location>
        <begin position="332"/>
        <end position="353"/>
    </location>
</feature>
<dbReference type="Pfam" id="PF01554">
    <property type="entry name" value="MatE"/>
    <property type="match status" value="2"/>
</dbReference>
<feature type="transmembrane region" description="Helical" evidence="10">
    <location>
        <begin position="173"/>
        <end position="193"/>
    </location>
</feature>
<dbReference type="InterPro" id="IPR002528">
    <property type="entry name" value="MATE_fam"/>
</dbReference>
<evidence type="ECO:0000256" key="10">
    <source>
        <dbReference type="SAM" id="Phobius"/>
    </source>
</evidence>
<name>A0A0F5J7F5_9BACT</name>
<feature type="transmembrane region" description="Helical" evidence="10">
    <location>
        <begin position="396"/>
        <end position="419"/>
    </location>
</feature>
<feature type="transmembrane region" description="Helical" evidence="10">
    <location>
        <begin position="28"/>
        <end position="49"/>
    </location>
</feature>
<proteinExistence type="inferred from homology"/>
<dbReference type="CDD" id="cd13143">
    <property type="entry name" value="MATE_MepA_like"/>
    <property type="match status" value="1"/>
</dbReference>
<evidence type="ECO:0000256" key="8">
    <source>
        <dbReference type="ARBA" id="ARBA00023136"/>
    </source>
</evidence>
<dbReference type="GO" id="GO:0015297">
    <property type="term" value="F:antiporter activity"/>
    <property type="evidence" value="ECO:0007669"/>
    <property type="project" value="InterPro"/>
</dbReference>
<dbReference type="PIRSF" id="PIRSF006603">
    <property type="entry name" value="DinF"/>
    <property type="match status" value="1"/>
</dbReference>
<accession>A0A0F5J7F5</accession>
<evidence type="ECO:0000313" key="12">
    <source>
        <dbReference type="Proteomes" id="UP000033047"/>
    </source>
</evidence>
<dbReference type="GO" id="GO:0042910">
    <property type="term" value="F:xenobiotic transmembrane transporter activity"/>
    <property type="evidence" value="ECO:0007669"/>
    <property type="project" value="InterPro"/>
</dbReference>
<sequence length="454" mass="49224">MNKDKALFRLEREKLLLTGEIPRLFMKYALPGVAGLLFLGIQSVIDGIVLGRFVGANALASVNLVLPCYSLISAFAIVMGIGGQTLVSISLGRGDKQEANDALRSVFVFLLGMSVVVSLVIFLSAGKIASFLGANEVLLPDAVHYIRALVPFFPLLCAMFFSDYIIKAMGHPLYATSVMGMTVVLNIVLDLVFVAVLGWGVMGAGLATGIAFTMGACFNVPRLFSRHEVVAVQRGRYDRRLVWNAFYNGSSEGMSELSVAITVFLFNITMMRYLGESGVAAFTAINYILFIGTTVFLGISDGIIPIIGYNYGARQQERIKSILKLAARTNSLIGIGLFLLLLLFGEQVIGLFFKDHGSEAFEIASRGVSIYCFAFLLCGLNILASSYFTAIGNAKISIIISALRGLVFVGIGILVLPAVFGIDAIWYDVPIAEICTLSVSFWLVRRSLFNNRSN</sequence>
<evidence type="ECO:0000313" key="11">
    <source>
        <dbReference type="EMBL" id="KKB53668.1"/>
    </source>
</evidence>
<dbReference type="Proteomes" id="UP000033047">
    <property type="component" value="Unassembled WGS sequence"/>
</dbReference>
<dbReference type="PATRIC" id="fig|927665.4.peg.3301"/>
<evidence type="ECO:0000256" key="3">
    <source>
        <dbReference type="ARBA" id="ARBA00022106"/>
    </source>
</evidence>
<dbReference type="InterPro" id="IPR051327">
    <property type="entry name" value="MATE_MepA_subfamily"/>
</dbReference>
<keyword evidence="5" id="KW-1003">Cell membrane</keyword>
<dbReference type="InterPro" id="IPR045070">
    <property type="entry name" value="MATE_MepA-like"/>
</dbReference>
<feature type="transmembrane region" description="Helical" evidence="10">
    <location>
        <begin position="199"/>
        <end position="218"/>
    </location>
</feature>
<evidence type="ECO:0000256" key="5">
    <source>
        <dbReference type="ARBA" id="ARBA00022475"/>
    </source>
</evidence>
<feature type="transmembrane region" description="Helical" evidence="10">
    <location>
        <begin position="287"/>
        <end position="311"/>
    </location>
</feature>
<evidence type="ECO:0000256" key="6">
    <source>
        <dbReference type="ARBA" id="ARBA00022692"/>
    </source>
</evidence>
<keyword evidence="7 10" id="KW-1133">Transmembrane helix</keyword>
<keyword evidence="6 10" id="KW-0812">Transmembrane</keyword>
<dbReference type="STRING" id="927665.HMPREF1535_03213"/>
<dbReference type="GO" id="GO:0005886">
    <property type="term" value="C:plasma membrane"/>
    <property type="evidence" value="ECO:0007669"/>
    <property type="project" value="UniProtKB-SubCell"/>
</dbReference>
<feature type="transmembrane region" description="Helical" evidence="10">
    <location>
        <begin position="425"/>
        <end position="444"/>
    </location>
</feature>
<dbReference type="RefSeq" id="WP_046146786.1">
    <property type="nucleotide sequence ID" value="NZ_KQ033913.1"/>
</dbReference>
<dbReference type="AlphaFoldDB" id="A0A0F5J7F5"/>
<dbReference type="InterPro" id="IPR048279">
    <property type="entry name" value="MdtK-like"/>
</dbReference>
<feature type="transmembrane region" description="Helical" evidence="10">
    <location>
        <begin position="103"/>
        <end position="125"/>
    </location>
</feature>
<organism evidence="11 12">
    <name type="scientific">Parabacteroides goldsteinii DSM 19448 = WAL 12034</name>
    <dbReference type="NCBI Taxonomy" id="927665"/>
    <lineage>
        <taxon>Bacteria</taxon>
        <taxon>Pseudomonadati</taxon>
        <taxon>Bacteroidota</taxon>
        <taxon>Bacteroidia</taxon>
        <taxon>Bacteroidales</taxon>
        <taxon>Tannerellaceae</taxon>
        <taxon>Parabacteroides</taxon>
    </lineage>
</organism>
<dbReference type="PANTHER" id="PTHR43823">
    <property type="entry name" value="SPORULATION PROTEIN YKVU"/>
    <property type="match status" value="1"/>
</dbReference>
<keyword evidence="4" id="KW-0813">Transport</keyword>
<evidence type="ECO:0000256" key="2">
    <source>
        <dbReference type="ARBA" id="ARBA00008417"/>
    </source>
</evidence>
<evidence type="ECO:0000256" key="7">
    <source>
        <dbReference type="ARBA" id="ARBA00022989"/>
    </source>
</evidence>
<dbReference type="GO" id="GO:0046677">
    <property type="term" value="P:response to antibiotic"/>
    <property type="evidence" value="ECO:0007669"/>
    <property type="project" value="UniProtKB-KW"/>
</dbReference>
<feature type="transmembrane region" description="Helical" evidence="10">
    <location>
        <begin position="69"/>
        <end position="91"/>
    </location>
</feature>
<gene>
    <name evidence="11" type="ORF">HMPREF1535_03213</name>
</gene>
<feature type="transmembrane region" description="Helical" evidence="10">
    <location>
        <begin position="368"/>
        <end position="389"/>
    </location>
</feature>